<dbReference type="EMBL" id="CP109495">
    <property type="protein sequence ID" value="WUX51214.1"/>
    <property type="molecule type" value="Genomic_DNA"/>
</dbReference>
<dbReference type="Pfam" id="PF13560">
    <property type="entry name" value="HTH_31"/>
    <property type="match status" value="1"/>
</dbReference>
<dbReference type="CDD" id="cd00093">
    <property type="entry name" value="HTH_XRE"/>
    <property type="match status" value="1"/>
</dbReference>
<protein>
    <submittedName>
        <fullName evidence="2">Helix-turn-helix domain-containing protein</fullName>
    </submittedName>
</protein>
<accession>A0ABZ2A1B7</accession>
<dbReference type="Gene3D" id="1.10.260.40">
    <property type="entry name" value="lambda repressor-like DNA-binding domains"/>
    <property type="match status" value="1"/>
</dbReference>
<dbReference type="SUPFAM" id="SSF47413">
    <property type="entry name" value="lambda repressor-like DNA-binding domains"/>
    <property type="match status" value="1"/>
</dbReference>
<feature type="domain" description="HTH cro/C1-type" evidence="1">
    <location>
        <begin position="21"/>
        <end position="76"/>
    </location>
</feature>
<organism evidence="2 3">
    <name type="scientific">Streptomyces niveus</name>
    <name type="common">Streptomyces spheroides</name>
    <dbReference type="NCBI Taxonomy" id="193462"/>
    <lineage>
        <taxon>Bacteria</taxon>
        <taxon>Bacillati</taxon>
        <taxon>Actinomycetota</taxon>
        <taxon>Actinomycetes</taxon>
        <taxon>Kitasatosporales</taxon>
        <taxon>Streptomycetaceae</taxon>
        <taxon>Streptomyces</taxon>
    </lineage>
</organism>
<dbReference type="InterPro" id="IPR001387">
    <property type="entry name" value="Cro/C1-type_HTH"/>
</dbReference>
<dbReference type="InterPro" id="IPR010982">
    <property type="entry name" value="Lambda_DNA-bd_dom_sf"/>
</dbReference>
<name>A0ABZ2A1B7_STRNV</name>
<reference evidence="2" key="1">
    <citation type="submission" date="2022-10" db="EMBL/GenBank/DDBJ databases">
        <title>The complete genomes of actinobacterial strains from the NBC collection.</title>
        <authorList>
            <person name="Joergensen T.S."/>
            <person name="Alvarez Arevalo M."/>
            <person name="Sterndorff E.B."/>
            <person name="Faurdal D."/>
            <person name="Vuksanovic O."/>
            <person name="Mourched A.-S."/>
            <person name="Charusanti P."/>
            <person name="Shaw S."/>
            <person name="Blin K."/>
            <person name="Weber T."/>
        </authorList>
    </citation>
    <scope>NUCLEOTIDE SEQUENCE</scope>
    <source>
        <strain evidence="2">NBC_01432</strain>
    </source>
</reference>
<keyword evidence="3" id="KW-1185">Reference proteome</keyword>
<evidence type="ECO:0000313" key="2">
    <source>
        <dbReference type="EMBL" id="WUX51214.1"/>
    </source>
</evidence>
<evidence type="ECO:0000259" key="1">
    <source>
        <dbReference type="PROSITE" id="PS50943"/>
    </source>
</evidence>
<gene>
    <name evidence="2" type="ORF">OG442_06490</name>
</gene>
<dbReference type="RefSeq" id="WP_078494130.1">
    <property type="nucleotide sequence ID" value="NZ_CP109495.1"/>
</dbReference>
<dbReference type="Proteomes" id="UP001432209">
    <property type="component" value="Chromosome"/>
</dbReference>
<dbReference type="PROSITE" id="PS50943">
    <property type="entry name" value="HTH_CROC1"/>
    <property type="match status" value="1"/>
</dbReference>
<evidence type="ECO:0000313" key="3">
    <source>
        <dbReference type="Proteomes" id="UP001432209"/>
    </source>
</evidence>
<proteinExistence type="predicted"/>
<dbReference type="SMART" id="SM00530">
    <property type="entry name" value="HTH_XRE"/>
    <property type="match status" value="1"/>
</dbReference>
<sequence>MGEVRATPGSRAEDAHPGKVIRAERVKQRMTIAQLAQKMGYSIAQVSRYETGKSSLADVATRRLFIDALGLPPQALGLAPDAPVDDHGRAPDVFAEYPRLPASMVRNLGSEDGEDAVRRRKLLANLAVTAAAAAGTPLMLGSTGNRDTLIGDVLVGRLRDAMLGLGGEVLPEPVQLSVELGRAVADFHACRYDSLSSRLPLVIRSGHAHSVSGNGQHLVLAKAYVLATRLLVKFDEQQLGWMAADRARQLAEADGNALAIAESARQVAVLARRAGWHHEAMSIALTAADTPGLREVGHDGAAQRGLLIQSAAYSAARGGDADAMREMTAEAAAIARELGSATRLRDHGGGFSTATVQLHLISAENSAGDPGAALTAARAMTPQSLPTVERRARYFTDVAAALGRWGRRDECVRALLAAEQQAPEETHSRPAVKTMVSGLLLSGRTTGELRGLAARCGVLV</sequence>